<name>A0ABX5D7Q4_9VIBR</name>
<keyword evidence="1" id="KW-0812">Transmembrane</keyword>
<dbReference type="Proteomes" id="UP000238163">
    <property type="component" value="Unassembled WGS sequence"/>
</dbReference>
<keyword evidence="1" id="KW-0472">Membrane</keyword>
<comment type="caution">
    <text evidence="2">The sequence shown here is derived from an EMBL/GenBank/DDBJ whole genome shotgun (WGS) entry which is preliminary data.</text>
</comment>
<evidence type="ECO:0000313" key="2">
    <source>
        <dbReference type="EMBL" id="PRQ64505.1"/>
    </source>
</evidence>
<evidence type="ECO:0000313" key="3">
    <source>
        <dbReference type="Proteomes" id="UP000238163"/>
    </source>
</evidence>
<organism evidence="2 3">
    <name type="scientific">Vibrio mediterranei</name>
    <dbReference type="NCBI Taxonomy" id="689"/>
    <lineage>
        <taxon>Bacteria</taxon>
        <taxon>Pseudomonadati</taxon>
        <taxon>Pseudomonadota</taxon>
        <taxon>Gammaproteobacteria</taxon>
        <taxon>Vibrionales</taxon>
        <taxon>Vibrionaceae</taxon>
        <taxon>Vibrio</taxon>
    </lineage>
</organism>
<gene>
    <name evidence="2" type="ORF">COR51_27135</name>
</gene>
<keyword evidence="3" id="KW-1185">Reference proteome</keyword>
<proteinExistence type="predicted"/>
<evidence type="ECO:0000256" key="1">
    <source>
        <dbReference type="SAM" id="Phobius"/>
    </source>
</evidence>
<feature type="transmembrane region" description="Helical" evidence="1">
    <location>
        <begin position="52"/>
        <end position="74"/>
    </location>
</feature>
<reference evidence="2 3" key="1">
    <citation type="submission" date="2018-03" db="EMBL/GenBank/DDBJ databases">
        <title>Genetic Diversity and Phenotypic Plasticity of AHL Mediated Quorum Sensing in Environmental Strains of Vibrio mediterranei.</title>
        <authorList>
            <person name="Lantoine F."/>
            <person name="Vouve F."/>
        </authorList>
    </citation>
    <scope>NUCLEOTIDE SEQUENCE [LARGE SCALE GENOMIC DNA]</scope>
    <source>
        <strain evidence="2 3">17LN0615E</strain>
    </source>
</reference>
<sequence length="80" mass="8546">MPYCVVAEKSTNVLKLSGQKISDCDALVVISASEYHTYIGALELSSSEISGLLFSGFGLVILGYLLAAPIGHVIRFINKI</sequence>
<protein>
    <submittedName>
        <fullName evidence="2">Uncharacterized protein</fullName>
    </submittedName>
</protein>
<accession>A0ABX5D7Q4</accession>
<dbReference type="EMBL" id="NWTN01000049">
    <property type="protein sequence ID" value="PRQ64505.1"/>
    <property type="molecule type" value="Genomic_DNA"/>
</dbReference>
<keyword evidence="1" id="KW-1133">Transmembrane helix</keyword>